<dbReference type="OrthoDB" id="75807at2759"/>
<evidence type="ECO:0000256" key="1">
    <source>
        <dbReference type="SAM" id="MobiDB-lite"/>
    </source>
</evidence>
<reference evidence="2 3" key="1">
    <citation type="submission" date="2016-09" db="EMBL/GenBank/DDBJ databases">
        <title>Extensive genetic diversity and differential bi-allelic expression allows diatom success in the polar Southern Ocean.</title>
        <authorList>
            <consortium name="DOE Joint Genome Institute"/>
            <person name="Mock T."/>
            <person name="Otillar R.P."/>
            <person name="Strauss J."/>
            <person name="Dupont C."/>
            <person name="Frickenhaus S."/>
            <person name="Maumus F."/>
            <person name="Mcmullan M."/>
            <person name="Sanges R."/>
            <person name="Schmutz J."/>
            <person name="Toseland A."/>
            <person name="Valas R."/>
            <person name="Veluchamy A."/>
            <person name="Ward B.J."/>
            <person name="Allen A."/>
            <person name="Barry K."/>
            <person name="Falciatore A."/>
            <person name="Ferrante M."/>
            <person name="Fortunato A.E."/>
            <person name="Gloeckner G."/>
            <person name="Gruber A."/>
            <person name="Hipkin R."/>
            <person name="Janech M."/>
            <person name="Kroth P."/>
            <person name="Leese F."/>
            <person name="Lindquist E."/>
            <person name="Lyon B.R."/>
            <person name="Martin J."/>
            <person name="Mayer C."/>
            <person name="Parker M."/>
            <person name="Quesneville H."/>
            <person name="Raymond J."/>
            <person name="Uhlig C."/>
            <person name="Valentin K.U."/>
            <person name="Worden A.Z."/>
            <person name="Armbrust E.V."/>
            <person name="Bowler C."/>
            <person name="Green B."/>
            <person name="Moulton V."/>
            <person name="Van Oosterhout C."/>
            <person name="Grigoriev I."/>
        </authorList>
    </citation>
    <scope>NUCLEOTIDE SEQUENCE [LARGE SCALE GENOMIC DNA]</scope>
    <source>
        <strain evidence="2 3">CCMP1102</strain>
    </source>
</reference>
<feature type="compositionally biased region" description="Polar residues" evidence="1">
    <location>
        <begin position="386"/>
        <end position="396"/>
    </location>
</feature>
<dbReference type="KEGG" id="fcy:FRACYDRAFT_234945"/>
<dbReference type="InParanoid" id="A0A1E7FT38"/>
<evidence type="ECO:0008006" key="4">
    <source>
        <dbReference type="Google" id="ProtNLM"/>
    </source>
</evidence>
<dbReference type="Proteomes" id="UP000095751">
    <property type="component" value="Unassembled WGS sequence"/>
</dbReference>
<dbReference type="EMBL" id="KV784354">
    <property type="protein sequence ID" value="OEU21319.1"/>
    <property type="molecule type" value="Genomic_DNA"/>
</dbReference>
<organism evidence="2 3">
    <name type="scientific">Fragilariopsis cylindrus CCMP1102</name>
    <dbReference type="NCBI Taxonomy" id="635003"/>
    <lineage>
        <taxon>Eukaryota</taxon>
        <taxon>Sar</taxon>
        <taxon>Stramenopiles</taxon>
        <taxon>Ochrophyta</taxon>
        <taxon>Bacillariophyta</taxon>
        <taxon>Bacillariophyceae</taxon>
        <taxon>Bacillariophycidae</taxon>
        <taxon>Bacillariales</taxon>
        <taxon>Bacillariaceae</taxon>
        <taxon>Fragilariopsis</taxon>
    </lineage>
</organism>
<gene>
    <name evidence="2" type="ORF">FRACYDRAFT_234945</name>
</gene>
<sequence>MVVGIQLILLMDAYGEIRYDKVFQWCLARYGANDDQILFELQAARMRNCMKKRIIGDGFKPRYYTGNKIIEQIFSTGEIMDAVPSIQASMPKGALEDLTSCLHYSDNWDREDGGVSDDTYDDPKVIADPSTTAIHQLKHGRLEDGYKKLFARVYGGKYNQDIDKHNKHTVTKQKVVSLYDLMLDPYKHKGHCVVMDSAYKSDAVCQVGREEWKINMVGTCQTDQCGAGQGIDILCLGWAGNNFMKTFSNFHSADLLRGEMKRKSRNLETKSRDREFSDVNCPMQQQIYCCTYHYLTALLIDKENGAEAKYDMLTEFHLHGWSPKLAAHYFNMNLNNAYKVYKFLYNKDHPGVKELILEPCISNLTRSLLQQGPEMRQRGMEAPPSATKNLDSSCSGNDRKVRSDAA</sequence>
<evidence type="ECO:0000313" key="2">
    <source>
        <dbReference type="EMBL" id="OEU21319.1"/>
    </source>
</evidence>
<feature type="region of interest" description="Disordered" evidence="1">
    <location>
        <begin position="374"/>
        <end position="406"/>
    </location>
</feature>
<proteinExistence type="predicted"/>
<keyword evidence="3" id="KW-1185">Reference proteome</keyword>
<name>A0A1E7FT38_9STRA</name>
<accession>A0A1E7FT38</accession>
<evidence type="ECO:0000313" key="3">
    <source>
        <dbReference type="Proteomes" id="UP000095751"/>
    </source>
</evidence>
<protein>
    <recommendedName>
        <fullName evidence="4">PiggyBac transposable element-derived protein domain-containing protein</fullName>
    </recommendedName>
</protein>
<dbReference type="AlphaFoldDB" id="A0A1E7FT38"/>
<feature type="compositionally biased region" description="Basic and acidic residues" evidence="1">
    <location>
        <begin position="397"/>
        <end position="406"/>
    </location>
</feature>